<dbReference type="RefSeq" id="WP_284236630.1">
    <property type="nucleotide sequence ID" value="NZ_BSSQ01000001.1"/>
</dbReference>
<keyword evidence="3" id="KW-1185">Reference proteome</keyword>
<evidence type="ECO:0000313" key="2">
    <source>
        <dbReference type="EMBL" id="GLX65952.1"/>
    </source>
</evidence>
<comment type="caution">
    <text evidence="2">The sequence shown here is derived from an EMBL/GenBank/DDBJ whole genome shotgun (WGS) entry which is preliminary data.</text>
</comment>
<accession>A0ABQ6G601</accession>
<feature type="transmembrane region" description="Helical" evidence="1">
    <location>
        <begin position="31"/>
        <end position="52"/>
    </location>
</feature>
<protein>
    <recommendedName>
        <fullName evidence="4">DUF5325 family protein</fullName>
    </recommendedName>
</protein>
<dbReference type="Pfam" id="PF17259">
    <property type="entry name" value="DUF5325"/>
    <property type="match status" value="1"/>
</dbReference>
<dbReference type="InterPro" id="IPR035211">
    <property type="entry name" value="DUF5325"/>
</dbReference>
<reference evidence="2 3" key="1">
    <citation type="submission" date="2023-03" db="EMBL/GenBank/DDBJ databases">
        <title>Draft genome sequence of the bacteria which degrade cell wall of Tricholomamatutake.</title>
        <authorList>
            <person name="Konishi Y."/>
            <person name="Fukuta Y."/>
            <person name="Shirasaka N."/>
        </authorList>
    </citation>
    <scope>NUCLEOTIDE SEQUENCE [LARGE SCALE GENOMIC DNA]</scope>
    <source>
        <strain evidence="3">mu1</strain>
    </source>
</reference>
<evidence type="ECO:0000256" key="1">
    <source>
        <dbReference type="SAM" id="Phobius"/>
    </source>
</evidence>
<proteinExistence type="predicted"/>
<keyword evidence="1" id="KW-0472">Membrane</keyword>
<organism evidence="2 3">
    <name type="scientific">Paenibacillus glycanilyticus</name>
    <dbReference type="NCBI Taxonomy" id="126569"/>
    <lineage>
        <taxon>Bacteria</taxon>
        <taxon>Bacillati</taxon>
        <taxon>Bacillota</taxon>
        <taxon>Bacilli</taxon>
        <taxon>Bacillales</taxon>
        <taxon>Paenibacillaceae</taxon>
        <taxon>Paenibacillus</taxon>
    </lineage>
</organism>
<evidence type="ECO:0000313" key="3">
    <source>
        <dbReference type="Proteomes" id="UP001157114"/>
    </source>
</evidence>
<gene>
    <name evidence="2" type="ORF">MU1_02960</name>
</gene>
<evidence type="ECO:0008006" key="4">
    <source>
        <dbReference type="Google" id="ProtNLM"/>
    </source>
</evidence>
<keyword evidence="1" id="KW-0812">Transmembrane</keyword>
<name>A0ABQ6G601_9BACL</name>
<dbReference type="Proteomes" id="UP001157114">
    <property type="component" value="Unassembled WGS sequence"/>
</dbReference>
<sequence>MSKPLSLLFAVVSVLLMCATAISMSFSAWLAVLFGILTLVSIGGGFIVKARLRRRNENKG</sequence>
<keyword evidence="1" id="KW-1133">Transmembrane helix</keyword>
<dbReference type="EMBL" id="BSSQ01000001">
    <property type="protein sequence ID" value="GLX65952.1"/>
    <property type="molecule type" value="Genomic_DNA"/>
</dbReference>